<evidence type="ECO:0000256" key="1">
    <source>
        <dbReference type="SAM" id="MobiDB-lite"/>
    </source>
</evidence>
<dbReference type="RefSeq" id="WP_015597564.1">
    <property type="nucleotide sequence ID" value="NC_021172.1"/>
</dbReference>
<feature type="region of interest" description="Disordered" evidence="1">
    <location>
        <begin position="157"/>
        <end position="190"/>
    </location>
</feature>
<sequence>MNLMNGAKHDVEDILASIRTSIADRSPGFDVERREARVTTLRGRGNIADEALEFELPAIFKAPAQPAAERPNLLGRLSEALGTNAQHAQEGEWGRRTARTVIPFEPIHGRMIEPPPPVALDTVKETKAAAVPPKDDGVKRIMPTFFDTRMSRMNQTAPVHQPEPEPEPAPVHRAFAPEPPRLPDGGAVADGGVEDAAAQLLRPILKQWLTENMPKIVEKALRDETGKR</sequence>
<dbReference type="Proteomes" id="UP000005952">
    <property type="component" value="Chromosome"/>
</dbReference>
<organism evidence="2 3">
    <name type="scientific">Hyphomicrobium denitrificans 1NES1</name>
    <dbReference type="NCBI Taxonomy" id="670307"/>
    <lineage>
        <taxon>Bacteria</taxon>
        <taxon>Pseudomonadati</taxon>
        <taxon>Pseudomonadota</taxon>
        <taxon>Alphaproteobacteria</taxon>
        <taxon>Hyphomicrobiales</taxon>
        <taxon>Hyphomicrobiaceae</taxon>
        <taxon>Hyphomicrobium</taxon>
    </lineage>
</organism>
<dbReference type="HOGENOM" id="CLU_1174133_0_0_5"/>
<gene>
    <name evidence="2" type="ORF">HYPDE_29268</name>
</gene>
<dbReference type="AlphaFoldDB" id="N0B238"/>
<dbReference type="OrthoDB" id="7189469at2"/>
<dbReference type="Pfam" id="PF10691">
    <property type="entry name" value="DUF2497"/>
    <property type="match status" value="1"/>
</dbReference>
<evidence type="ECO:0000313" key="3">
    <source>
        <dbReference type="Proteomes" id="UP000005952"/>
    </source>
</evidence>
<name>N0B238_9HYPH</name>
<dbReference type="EMBL" id="CP005587">
    <property type="protein sequence ID" value="AGK57529.1"/>
    <property type="molecule type" value="Genomic_DNA"/>
</dbReference>
<accession>N0B238</accession>
<protein>
    <recommendedName>
        <fullName evidence="4">DUF2497 domain-containing protein</fullName>
    </recommendedName>
</protein>
<reference evidence="2 3" key="1">
    <citation type="journal article" date="2013" name="Genome Announc.">
        <title>Genome sequences for three denitrifying bacterial strains isolated from a uranium- and nitrate-contaminated subsurface environment.</title>
        <authorList>
            <person name="Venkatramanan R."/>
            <person name="Prakash O."/>
            <person name="Woyke T."/>
            <person name="Chain P."/>
            <person name="Goodwin L.A."/>
            <person name="Watson D."/>
            <person name="Brooks S."/>
            <person name="Kostka J.E."/>
            <person name="Green S.J."/>
        </authorList>
    </citation>
    <scope>NUCLEOTIDE SEQUENCE [LARGE SCALE GENOMIC DNA]</scope>
    <source>
        <strain evidence="2 3">1NES1</strain>
    </source>
</reference>
<dbReference type="STRING" id="670307.HYPDE_29268"/>
<evidence type="ECO:0000313" key="2">
    <source>
        <dbReference type="EMBL" id="AGK57529.1"/>
    </source>
</evidence>
<proteinExistence type="predicted"/>
<keyword evidence="3" id="KW-1185">Reference proteome</keyword>
<dbReference type="InterPro" id="IPR019632">
    <property type="entry name" value="DUF2497"/>
</dbReference>
<evidence type="ECO:0008006" key="4">
    <source>
        <dbReference type="Google" id="ProtNLM"/>
    </source>
</evidence>
<dbReference type="KEGG" id="hdt:HYPDE_29268"/>